<feature type="compositionally biased region" description="Polar residues" evidence="1">
    <location>
        <begin position="1184"/>
        <end position="1198"/>
    </location>
</feature>
<feature type="region of interest" description="Disordered" evidence="1">
    <location>
        <begin position="1068"/>
        <end position="1127"/>
    </location>
</feature>
<feature type="region of interest" description="Disordered" evidence="1">
    <location>
        <begin position="529"/>
        <end position="561"/>
    </location>
</feature>
<feature type="region of interest" description="Disordered" evidence="1">
    <location>
        <begin position="817"/>
        <end position="854"/>
    </location>
</feature>
<feature type="domain" description="DUF3295" evidence="3">
    <location>
        <begin position="266"/>
        <end position="451"/>
    </location>
</feature>
<feature type="compositionally biased region" description="Low complexity" evidence="1">
    <location>
        <begin position="674"/>
        <end position="684"/>
    </location>
</feature>
<dbReference type="InterPro" id="IPR021711">
    <property type="entry name" value="DUF3295"/>
</dbReference>
<feature type="compositionally biased region" description="Acidic residues" evidence="1">
    <location>
        <begin position="1224"/>
        <end position="1234"/>
    </location>
</feature>
<organism evidence="4 5">
    <name type="scientific">Ascosphaera apis ARSEF 7405</name>
    <dbReference type="NCBI Taxonomy" id="392613"/>
    <lineage>
        <taxon>Eukaryota</taxon>
        <taxon>Fungi</taxon>
        <taxon>Dikarya</taxon>
        <taxon>Ascomycota</taxon>
        <taxon>Pezizomycotina</taxon>
        <taxon>Eurotiomycetes</taxon>
        <taxon>Eurotiomycetidae</taxon>
        <taxon>Onygenales</taxon>
        <taxon>Ascosphaeraceae</taxon>
        <taxon>Ascosphaera</taxon>
    </lineage>
</organism>
<feature type="compositionally biased region" description="Acidic residues" evidence="1">
    <location>
        <begin position="470"/>
        <end position="482"/>
    </location>
</feature>
<feature type="region of interest" description="Disordered" evidence="1">
    <location>
        <begin position="447"/>
        <end position="515"/>
    </location>
</feature>
<feature type="compositionally biased region" description="Polar residues" evidence="1">
    <location>
        <begin position="371"/>
        <end position="387"/>
    </location>
</feature>
<dbReference type="Pfam" id="PF08550">
    <property type="entry name" value="GATA_AreA"/>
    <property type="match status" value="1"/>
</dbReference>
<feature type="region of interest" description="Disordered" evidence="1">
    <location>
        <begin position="881"/>
        <end position="964"/>
    </location>
</feature>
<evidence type="ECO:0000259" key="2">
    <source>
        <dbReference type="Pfam" id="PF08550"/>
    </source>
</evidence>
<dbReference type="EMBL" id="AZGZ01000034">
    <property type="protein sequence ID" value="KZZ87401.1"/>
    <property type="molecule type" value="Genomic_DNA"/>
</dbReference>
<feature type="region of interest" description="Disordered" evidence="1">
    <location>
        <begin position="104"/>
        <end position="277"/>
    </location>
</feature>
<feature type="domain" description="Nitrogen regulatory protein areA GATA-like" evidence="2">
    <location>
        <begin position="31"/>
        <end position="58"/>
    </location>
</feature>
<dbReference type="GO" id="GO:0006808">
    <property type="term" value="P:regulation of nitrogen utilization"/>
    <property type="evidence" value="ECO:0007669"/>
    <property type="project" value="TreeGrafter"/>
</dbReference>
<evidence type="ECO:0000313" key="5">
    <source>
        <dbReference type="Proteomes" id="UP000242877"/>
    </source>
</evidence>
<dbReference type="GO" id="GO:0031930">
    <property type="term" value="P:mitochondria-nucleus signaling pathway"/>
    <property type="evidence" value="ECO:0007669"/>
    <property type="project" value="TreeGrafter"/>
</dbReference>
<feature type="region of interest" description="Disordered" evidence="1">
    <location>
        <begin position="580"/>
        <end position="615"/>
    </location>
</feature>
<evidence type="ECO:0000259" key="3">
    <source>
        <dbReference type="Pfam" id="PF11702"/>
    </source>
</evidence>
<comment type="caution">
    <text evidence="4">The sequence shown here is derived from an EMBL/GenBank/DDBJ whole genome shotgun (WGS) entry which is preliminary data.</text>
</comment>
<feature type="compositionally biased region" description="Low complexity" evidence="1">
    <location>
        <begin position="1106"/>
        <end position="1127"/>
    </location>
</feature>
<dbReference type="GO" id="GO:0000122">
    <property type="term" value="P:negative regulation of transcription by RNA polymerase II"/>
    <property type="evidence" value="ECO:0007669"/>
    <property type="project" value="TreeGrafter"/>
</dbReference>
<reference evidence="4 5" key="1">
    <citation type="journal article" date="2016" name="Genome Biol. Evol.">
        <title>Divergent and convergent evolution of fungal pathogenicity.</title>
        <authorList>
            <person name="Shang Y."/>
            <person name="Xiao G."/>
            <person name="Zheng P."/>
            <person name="Cen K."/>
            <person name="Zhan S."/>
            <person name="Wang C."/>
        </authorList>
    </citation>
    <scope>NUCLEOTIDE SEQUENCE [LARGE SCALE GENOMIC DNA]</scope>
    <source>
        <strain evidence="4 5">ARSEF 7405</strain>
    </source>
</reference>
<feature type="domain" description="DUF3295" evidence="3">
    <location>
        <begin position="1095"/>
        <end position="1243"/>
    </location>
</feature>
<dbReference type="Proteomes" id="UP000242877">
    <property type="component" value="Unassembled WGS sequence"/>
</dbReference>
<dbReference type="GO" id="GO:0005737">
    <property type="term" value="C:cytoplasm"/>
    <property type="evidence" value="ECO:0007669"/>
    <property type="project" value="TreeGrafter"/>
</dbReference>
<feature type="compositionally biased region" description="Polar residues" evidence="1">
    <location>
        <begin position="346"/>
        <end position="357"/>
    </location>
</feature>
<dbReference type="PANTHER" id="PTHR28014:SF1">
    <property type="entry name" value="NEGATIVE REGULATOR OF RAS-CAMP PATHWAY"/>
    <property type="match status" value="1"/>
</dbReference>
<feature type="domain" description="DUF3295" evidence="3">
    <location>
        <begin position="694"/>
        <end position="1041"/>
    </location>
</feature>
<dbReference type="PANTHER" id="PTHR28014">
    <property type="entry name" value="NEGATIVE REGULATOR OF RAS-CAMP PATHWAY"/>
    <property type="match status" value="1"/>
</dbReference>
<keyword evidence="5" id="KW-1185">Reference proteome</keyword>
<feature type="compositionally biased region" description="Polar residues" evidence="1">
    <location>
        <begin position="244"/>
        <end position="256"/>
    </location>
</feature>
<feature type="region of interest" description="Disordered" evidence="1">
    <location>
        <begin position="759"/>
        <end position="804"/>
    </location>
</feature>
<dbReference type="InterPro" id="IPR013860">
    <property type="entry name" value="AreA_GATA"/>
</dbReference>
<feature type="compositionally biased region" description="Low complexity" evidence="1">
    <location>
        <begin position="881"/>
        <end position="898"/>
    </location>
</feature>
<evidence type="ECO:0000256" key="1">
    <source>
        <dbReference type="SAM" id="MobiDB-lite"/>
    </source>
</evidence>
<sequence>MPARLTTPVLTVDPAKIHEVDTRNAESLHGMWMVFSKCADYMEEGRRLENLSWRLWTRETFCVDHTLNVSPCPSPVIRATNTTAEQNDKDAQDMMDRERMIEENDRKRREQEFAQPFGRMSSMNSVHDGDVPELSSSVDSDGSSDELTMGAGTRGSGARTNTVQIQPRNPNQNMDREGQEPQAAVAAPTTTTRSEISNLRDISNNMTTQQPGDDGSDDEDNETPRPMTSASTSALPSSTSSRAKNQTMSTDRVSPPTTANMSANTSLTSSNTTSNLRRSQTMMTTNTNMSDAAGAAARHGQAGRALYRGRMKHITSQGLEKMVYTIKERKGLEPWLSNGKVRGRSATATETTSSQNKAPAELLEKPAKPQVQIQQPSPRPATGQTVARPSEPEKPPSPARQVDGSESLKRAESSVKVHAIRPQTQRTFSPYDFSAATLRHEAAYLHPSNRTSSSSGSTGLGLGLAPSIDSESEDEDRSEEAIQDCSQTASEAGSMRSARGVPSSRNGSNDSAHRAGVVRGFMPGRISSYTSATQLAPPPPRQTTLPLPNSSGRITTSKSPAIHTAPVSPAAVSANSNQNMLPHAAGSRQQMPAQSERSQASPPKSDIPLKSDGPVRLKPALKSALKRTTTSFAEQDHMRSGGVAGNDLALKGTNHAGSRVRLAPIPVQVVQVPSNDSGESSSSPKIKRIPSHLKNQKQPCQVRMQENVAPQTAKAQSPTDQNAQIDARKKAGMFTLGGSSLEEDNSSYNSYEDRLVSNNAQGQSSQQQQPPPILRRSSGPIGQLRRPGSSDSASGSGSQNVPSPLKNVVFAQDQQVQQAAQAQQQQEQADQRQHAMVQQQHMQQQQQQHTQAQLLAQERERQARLQAEALARQRALVEAQNQQAQAQGTASGSSSTAVSDDEATEAEDDRFESAIDSDSEIDDDSSVIDESDIDDDDEWEDSVDDSASASSSRNGRTPAEDRELFRRVDSRKNLQLASNKSLLTMMMHRPQRVVIPGLNQQDTQPGSSGVTVIPSNPNSKSTPALRRAFTAQPVQLGAQGSQQQTLPQTQGSNTTIAKDVLQQAGGYGDEDAIASSSDESDEENGTLTMRRKSKSNNRQPQPPQAAAPADTNNQHEAQAAAEQQSVSPNATLAPAAIPFALPPRAAMAHSPRTTRRNMLASELTESLRHHLLWERQQKGGGIATMQNSNIPPTANTNLPRRHTTQDVSRLTEYPKPHEGSTAGDDSDSDYLDDFGGEYHNKGW</sequence>
<feature type="compositionally biased region" description="Polar residues" evidence="1">
    <location>
        <begin position="158"/>
        <end position="173"/>
    </location>
</feature>
<feature type="compositionally biased region" description="Acidic residues" evidence="1">
    <location>
        <begin position="899"/>
        <end position="944"/>
    </location>
</feature>
<name>A0A167VE65_9EURO</name>
<feature type="compositionally biased region" description="Low complexity" evidence="1">
    <location>
        <begin position="257"/>
        <end position="277"/>
    </location>
</feature>
<feature type="compositionally biased region" description="Low complexity" evidence="1">
    <location>
        <begin position="183"/>
        <end position="192"/>
    </location>
</feature>
<feature type="compositionally biased region" description="Low complexity" evidence="1">
    <location>
        <begin position="789"/>
        <end position="798"/>
    </location>
</feature>
<feature type="compositionally biased region" description="Acidic residues" evidence="1">
    <location>
        <begin position="1068"/>
        <end position="1084"/>
    </location>
</feature>
<feature type="compositionally biased region" description="Polar residues" evidence="1">
    <location>
        <begin position="193"/>
        <end position="211"/>
    </location>
</feature>
<feature type="region of interest" description="Disordered" evidence="1">
    <location>
        <begin position="1182"/>
        <end position="1234"/>
    </location>
</feature>
<accession>A0A167VE65</accession>
<feature type="compositionally biased region" description="Basic residues" evidence="1">
    <location>
        <begin position="685"/>
        <end position="695"/>
    </location>
</feature>
<dbReference type="AlphaFoldDB" id="A0A167VE65"/>
<dbReference type="InterPro" id="IPR053043">
    <property type="entry name" value="Ras-cAMP_regulatory"/>
</dbReference>
<feature type="region of interest" description="Disordered" evidence="1">
    <location>
        <begin position="337"/>
        <end position="423"/>
    </location>
</feature>
<feature type="region of interest" description="Disordered" evidence="1">
    <location>
        <begin position="671"/>
        <end position="698"/>
    </location>
</feature>
<feature type="compositionally biased region" description="Polar residues" evidence="1">
    <location>
        <begin position="587"/>
        <end position="602"/>
    </location>
</feature>
<gene>
    <name evidence="4" type="ORF">AAP_05634</name>
</gene>
<dbReference type="Pfam" id="PF11702">
    <property type="entry name" value="DUF3295"/>
    <property type="match status" value="3"/>
</dbReference>
<proteinExistence type="predicted"/>
<dbReference type="VEuPathDB" id="FungiDB:AAP_05634"/>
<feature type="compositionally biased region" description="Polar residues" evidence="1">
    <location>
        <begin position="998"/>
        <end position="1022"/>
    </location>
</feature>
<protein>
    <submittedName>
        <fullName evidence="4">Uncharacterized protein</fullName>
    </submittedName>
</protein>
<feature type="compositionally biased region" description="Polar residues" evidence="1">
    <location>
        <begin position="549"/>
        <end position="559"/>
    </location>
</feature>
<evidence type="ECO:0000313" key="4">
    <source>
        <dbReference type="EMBL" id="KZZ87401.1"/>
    </source>
</evidence>
<feature type="region of interest" description="Disordered" evidence="1">
    <location>
        <begin position="998"/>
        <end position="1023"/>
    </location>
</feature>
<feature type="compositionally biased region" description="Basic and acidic residues" evidence="1">
    <location>
        <begin position="406"/>
        <end position="415"/>
    </location>
</feature>
<dbReference type="OrthoDB" id="5054775at2759"/>
<feature type="compositionally biased region" description="Low complexity" evidence="1">
    <location>
        <begin position="228"/>
        <end position="243"/>
    </location>
</feature>